<dbReference type="CDD" id="cd01335">
    <property type="entry name" value="Radical_SAM"/>
    <property type="match status" value="1"/>
</dbReference>
<dbReference type="Pfam" id="PF04055">
    <property type="entry name" value="Radical_SAM"/>
    <property type="match status" value="1"/>
</dbReference>
<evidence type="ECO:0000313" key="11">
    <source>
        <dbReference type="EMBL" id="MEQ2577294.1"/>
    </source>
</evidence>
<gene>
    <name evidence="11" type="primary">hemW</name>
    <name evidence="11" type="ORF">WMO62_00370</name>
</gene>
<feature type="domain" description="Radical SAM core" evidence="10">
    <location>
        <begin position="1"/>
        <end position="249"/>
    </location>
</feature>
<comment type="subcellular location">
    <subcellularLocation>
        <location evidence="9">Cytoplasm</location>
    </subcellularLocation>
</comment>
<evidence type="ECO:0000256" key="8">
    <source>
        <dbReference type="ARBA" id="ARBA00023186"/>
    </source>
</evidence>
<dbReference type="Proteomes" id="UP001470288">
    <property type="component" value="Unassembled WGS sequence"/>
</dbReference>
<evidence type="ECO:0000256" key="3">
    <source>
        <dbReference type="ARBA" id="ARBA00022617"/>
    </source>
</evidence>
<protein>
    <recommendedName>
        <fullName evidence="2 9">Heme chaperone HemW</fullName>
    </recommendedName>
</protein>
<sequence length="381" mass="44156">MTKKPLELYIHIPFCVKKCAYCDFLSGPSTLEVREAYINCLIEEICHCKHAGVGDSDNKWAPCDPENYEVVSAFFGGGTPSILKPDQIRRIMTALKEVFCWNSDAEVTIEANPGTVDEEKLRNYLDCGINRISFGLQSADNEELRKLGRIHTWEEFLDSFHQARIAGFTNINVDLMSALPGQTVDSWRKTLEKVLELKPEHISAYSLIIEEGTPFYEKYEDHPELLPPEEEERQMYHDTKRILHEHGYERYEISNYARAGYACRHNLGYWDRREYKGFGLGSASLLENRRYTNTCELKQYLQGRIRGTEEELSEQDIREETFFLGLRKMEGIDPGPYGAHYEKLLEKLQMQQLLEEKNGRISLTEYGIDISNYVLAQFLED</sequence>
<evidence type="ECO:0000256" key="9">
    <source>
        <dbReference type="RuleBase" id="RU364116"/>
    </source>
</evidence>
<dbReference type="InterPro" id="IPR004559">
    <property type="entry name" value="HemW-like"/>
</dbReference>
<evidence type="ECO:0000259" key="10">
    <source>
        <dbReference type="PROSITE" id="PS51918"/>
    </source>
</evidence>
<dbReference type="SFLD" id="SFLDF00562">
    <property type="entry name" value="HemN-like__clustered_with_heat"/>
    <property type="match status" value="1"/>
</dbReference>
<keyword evidence="3 9" id="KW-0349">Heme</keyword>
<dbReference type="EMBL" id="JBBMFC010000001">
    <property type="protein sequence ID" value="MEQ2577294.1"/>
    <property type="molecule type" value="Genomic_DNA"/>
</dbReference>
<proteinExistence type="inferred from homology"/>
<dbReference type="InterPro" id="IPR034505">
    <property type="entry name" value="Coproporphyrinogen-III_oxidase"/>
</dbReference>
<organism evidence="11 12">
    <name type="scientific">Hominiventricola aquisgranensis</name>
    <dbReference type="NCBI Taxonomy" id="3133164"/>
    <lineage>
        <taxon>Bacteria</taxon>
        <taxon>Bacillati</taxon>
        <taxon>Bacillota</taxon>
        <taxon>Clostridia</taxon>
        <taxon>Lachnospirales</taxon>
        <taxon>Lachnospiraceae</taxon>
        <taxon>Hominiventricola</taxon>
    </lineage>
</organism>
<dbReference type="SUPFAM" id="SSF102114">
    <property type="entry name" value="Radical SAM enzymes"/>
    <property type="match status" value="1"/>
</dbReference>
<evidence type="ECO:0000256" key="6">
    <source>
        <dbReference type="ARBA" id="ARBA00023004"/>
    </source>
</evidence>
<keyword evidence="6 9" id="KW-0408">Iron</keyword>
<dbReference type="SFLD" id="SFLDS00029">
    <property type="entry name" value="Radical_SAM"/>
    <property type="match status" value="1"/>
</dbReference>
<keyword evidence="7 9" id="KW-0411">Iron-sulfur</keyword>
<dbReference type="InterPro" id="IPR007197">
    <property type="entry name" value="rSAM"/>
</dbReference>
<comment type="similarity">
    <text evidence="1">Belongs to the anaerobic coproporphyrinogen-III oxidase family. HemW subfamily.</text>
</comment>
<dbReference type="NCBIfam" id="TIGR00539">
    <property type="entry name" value="hemN_rel"/>
    <property type="match status" value="1"/>
</dbReference>
<dbReference type="Pfam" id="PF06969">
    <property type="entry name" value="HemN_C"/>
    <property type="match status" value="1"/>
</dbReference>
<dbReference type="Gene3D" id="3.20.20.70">
    <property type="entry name" value="Aldolase class I"/>
    <property type="match status" value="1"/>
</dbReference>
<dbReference type="SFLD" id="SFLDG01065">
    <property type="entry name" value="anaerobic_coproporphyrinogen-I"/>
    <property type="match status" value="1"/>
</dbReference>
<dbReference type="PANTHER" id="PTHR13932">
    <property type="entry name" value="COPROPORPHYRINIGEN III OXIDASE"/>
    <property type="match status" value="1"/>
</dbReference>
<dbReference type="PANTHER" id="PTHR13932:SF5">
    <property type="entry name" value="RADICAL S-ADENOSYL METHIONINE DOMAIN-CONTAINING PROTEIN 1, MITOCHONDRIAL"/>
    <property type="match status" value="1"/>
</dbReference>
<dbReference type="PROSITE" id="PS51918">
    <property type="entry name" value="RADICAL_SAM"/>
    <property type="match status" value="1"/>
</dbReference>
<evidence type="ECO:0000313" key="12">
    <source>
        <dbReference type="Proteomes" id="UP001470288"/>
    </source>
</evidence>
<keyword evidence="12" id="KW-1185">Reference proteome</keyword>
<keyword evidence="8 9" id="KW-0143">Chaperone</keyword>
<keyword evidence="5 9" id="KW-0479">Metal-binding</keyword>
<keyword evidence="9" id="KW-0963">Cytoplasm</keyword>
<dbReference type="InterPro" id="IPR013785">
    <property type="entry name" value="Aldolase_TIM"/>
</dbReference>
<evidence type="ECO:0000256" key="4">
    <source>
        <dbReference type="ARBA" id="ARBA00022691"/>
    </source>
</evidence>
<comment type="function">
    <text evidence="9">Probably acts as a heme chaperone, transferring heme to an unknown acceptor. Binds one molecule of heme per monomer, possibly covalently. Binds 1 [4Fe-4S] cluster. The cluster is coordinated with 3 cysteines and an exchangeable S-adenosyl-L-methionine.</text>
</comment>
<dbReference type="SFLD" id="SFLDG01082">
    <property type="entry name" value="B12-binding_domain_containing"/>
    <property type="match status" value="1"/>
</dbReference>
<comment type="caution">
    <text evidence="11">The sequence shown here is derived from an EMBL/GenBank/DDBJ whole genome shotgun (WGS) entry which is preliminary data.</text>
</comment>
<evidence type="ECO:0000256" key="5">
    <source>
        <dbReference type="ARBA" id="ARBA00022723"/>
    </source>
</evidence>
<dbReference type="InterPro" id="IPR010723">
    <property type="entry name" value="HemN_C"/>
</dbReference>
<dbReference type="SMART" id="SM00729">
    <property type="entry name" value="Elp3"/>
    <property type="match status" value="1"/>
</dbReference>
<keyword evidence="4 9" id="KW-0949">S-adenosyl-L-methionine</keyword>
<evidence type="ECO:0000256" key="7">
    <source>
        <dbReference type="ARBA" id="ARBA00023014"/>
    </source>
</evidence>
<accession>A0ABV1HWK6</accession>
<dbReference type="InterPro" id="IPR058240">
    <property type="entry name" value="rSAM_sf"/>
</dbReference>
<evidence type="ECO:0000256" key="2">
    <source>
        <dbReference type="ARBA" id="ARBA00017228"/>
    </source>
</evidence>
<name>A0ABV1HWK6_9FIRM</name>
<keyword evidence="9" id="KW-0004">4Fe-4S</keyword>
<reference evidence="11 12" key="1">
    <citation type="submission" date="2024-03" db="EMBL/GenBank/DDBJ databases">
        <title>Human intestinal bacterial collection.</title>
        <authorList>
            <person name="Pauvert C."/>
            <person name="Hitch T.C.A."/>
            <person name="Clavel T."/>
        </authorList>
    </citation>
    <scope>NUCLEOTIDE SEQUENCE [LARGE SCALE GENOMIC DNA]</scope>
    <source>
        <strain evidence="11 12">CLA-AA-H78B</strain>
    </source>
</reference>
<dbReference type="SFLD" id="SFLDF00288">
    <property type="entry name" value="HemN-like__clustered_with_nucl"/>
    <property type="match status" value="1"/>
</dbReference>
<evidence type="ECO:0000256" key="1">
    <source>
        <dbReference type="ARBA" id="ARBA00006100"/>
    </source>
</evidence>
<dbReference type="InterPro" id="IPR006638">
    <property type="entry name" value="Elp3/MiaA/NifB-like_rSAM"/>
</dbReference>
<dbReference type="RefSeq" id="WP_349143417.1">
    <property type="nucleotide sequence ID" value="NZ_JBBMFC010000001.1"/>
</dbReference>